<gene>
    <name evidence="4" type="ORF">Q9L58_000476</name>
</gene>
<protein>
    <recommendedName>
        <fullName evidence="1">RNA polymerase II holoenzyme cyclin-like subunit</fullName>
    </recommendedName>
</protein>
<organism evidence="4 5">
    <name type="scientific">Discina gigas</name>
    <dbReference type="NCBI Taxonomy" id="1032678"/>
    <lineage>
        <taxon>Eukaryota</taxon>
        <taxon>Fungi</taxon>
        <taxon>Dikarya</taxon>
        <taxon>Ascomycota</taxon>
        <taxon>Pezizomycotina</taxon>
        <taxon>Pezizomycetes</taxon>
        <taxon>Pezizales</taxon>
        <taxon>Discinaceae</taxon>
        <taxon>Discina</taxon>
    </lineage>
</organism>
<dbReference type="InterPro" id="IPR048055">
    <property type="entry name" value="Cyclin-Q_first_cyclin_box"/>
</dbReference>
<sequence length="275" mass="30767">MPSPHHSKSHSISSKPPVPPEPLLLPSDDPDTFLTLMADTLRLSTETLTMAYVYIHRYKRWVSESTSKEPDLNVSELLDEHTLSLASLSLATKATESPRRLREFLVPAYTLQHPTAAEPLTFPSPLYDTLRSTLVTAELLLLRVLRFELRVPLPYEYLSRLLEKALTLSEQLASVSAEDRLESRVVDLKDTALGRAVWMKVGDAMRSYRICNFFPARAVAAACVFHVAVVERGLKAPGEHKVWLKKVAGERVEYEDFVDALEEIGALAASREADA</sequence>
<dbReference type="InterPro" id="IPR006671">
    <property type="entry name" value="Cyclin_N"/>
</dbReference>
<feature type="region of interest" description="Disordered" evidence="2">
    <location>
        <begin position="1"/>
        <end position="26"/>
    </location>
</feature>
<dbReference type="CDD" id="cd20534">
    <property type="entry name" value="CYCLIN_CCNM_CCNQ_rpt1"/>
    <property type="match status" value="1"/>
</dbReference>
<comment type="caution">
    <text evidence="4">The sequence shown here is derived from an EMBL/GenBank/DDBJ whole genome shotgun (WGS) entry which is preliminary data.</text>
</comment>
<feature type="domain" description="Cyclin N-terminal" evidence="3">
    <location>
        <begin position="33"/>
        <end position="150"/>
    </location>
</feature>
<evidence type="ECO:0000259" key="3">
    <source>
        <dbReference type="Pfam" id="PF00134"/>
    </source>
</evidence>
<evidence type="ECO:0000256" key="2">
    <source>
        <dbReference type="SAM" id="MobiDB-lite"/>
    </source>
</evidence>
<dbReference type="InterPro" id="IPR036915">
    <property type="entry name" value="Cyclin-like_sf"/>
</dbReference>
<name>A0ABR3GX10_9PEZI</name>
<reference evidence="4 5" key="1">
    <citation type="submission" date="2024-02" db="EMBL/GenBank/DDBJ databases">
        <title>Discinaceae phylogenomics.</title>
        <authorList>
            <person name="Dirks A.C."/>
            <person name="James T.Y."/>
        </authorList>
    </citation>
    <scope>NUCLEOTIDE SEQUENCE [LARGE SCALE GENOMIC DNA]</scope>
    <source>
        <strain evidence="4 5">ACD0624</strain>
    </source>
</reference>
<keyword evidence="5" id="KW-1185">Reference proteome</keyword>
<evidence type="ECO:0000256" key="1">
    <source>
        <dbReference type="ARBA" id="ARBA00014912"/>
    </source>
</evidence>
<accession>A0ABR3GX10</accession>
<evidence type="ECO:0000313" key="4">
    <source>
        <dbReference type="EMBL" id="KAL0640505.1"/>
    </source>
</evidence>
<dbReference type="EMBL" id="JBBBZM010000003">
    <property type="protein sequence ID" value="KAL0640505.1"/>
    <property type="molecule type" value="Genomic_DNA"/>
</dbReference>
<dbReference type="SUPFAM" id="SSF47954">
    <property type="entry name" value="Cyclin-like"/>
    <property type="match status" value="1"/>
</dbReference>
<dbReference type="Pfam" id="PF00134">
    <property type="entry name" value="Cyclin_N"/>
    <property type="match status" value="1"/>
</dbReference>
<dbReference type="Gene3D" id="1.10.472.10">
    <property type="entry name" value="Cyclin-like"/>
    <property type="match status" value="1"/>
</dbReference>
<dbReference type="PANTHER" id="PTHR10026">
    <property type="entry name" value="CYCLIN"/>
    <property type="match status" value="1"/>
</dbReference>
<dbReference type="Proteomes" id="UP001447188">
    <property type="component" value="Unassembled WGS sequence"/>
</dbReference>
<proteinExistence type="predicted"/>
<dbReference type="InterPro" id="IPR043198">
    <property type="entry name" value="Cyclin/Ssn8"/>
</dbReference>
<evidence type="ECO:0000313" key="5">
    <source>
        <dbReference type="Proteomes" id="UP001447188"/>
    </source>
</evidence>